<keyword evidence="5" id="KW-0238">DNA-binding</keyword>
<dbReference type="GO" id="GO:0043565">
    <property type="term" value="F:sequence-specific DNA binding"/>
    <property type="evidence" value="ECO:0007669"/>
    <property type="project" value="InterPro"/>
</dbReference>
<proteinExistence type="predicted"/>
<keyword evidence="1" id="KW-0547">Nucleotide-binding</keyword>
<feature type="domain" description="Sigma-54 factor interaction" evidence="10">
    <location>
        <begin position="141"/>
        <end position="370"/>
    </location>
</feature>
<evidence type="ECO:0000256" key="3">
    <source>
        <dbReference type="ARBA" id="ARBA00023012"/>
    </source>
</evidence>
<dbReference type="PRINTS" id="PR01590">
    <property type="entry name" value="HTHFIS"/>
</dbReference>
<organism evidence="12 13">
    <name type="scientific">Stappia taiwanensis</name>
    <dbReference type="NCBI Taxonomy" id="992267"/>
    <lineage>
        <taxon>Bacteria</taxon>
        <taxon>Pseudomonadati</taxon>
        <taxon>Pseudomonadota</taxon>
        <taxon>Alphaproteobacteria</taxon>
        <taxon>Hyphomicrobiales</taxon>
        <taxon>Stappiaceae</taxon>
        <taxon>Stappia</taxon>
    </lineage>
</organism>
<dbReference type="PANTHER" id="PTHR32071:SF117">
    <property type="entry name" value="PTS-DEPENDENT DIHYDROXYACETONE KINASE OPERON REGULATORY PROTEIN-RELATED"/>
    <property type="match status" value="1"/>
</dbReference>
<evidence type="ECO:0000256" key="8">
    <source>
        <dbReference type="PROSITE-ProRule" id="PRU00169"/>
    </source>
</evidence>
<dbReference type="InterPro" id="IPR009057">
    <property type="entry name" value="Homeodomain-like_sf"/>
</dbReference>
<dbReference type="CDD" id="cd17572">
    <property type="entry name" value="REC_NtrC1-like"/>
    <property type="match status" value="1"/>
</dbReference>
<evidence type="ECO:0000313" key="12">
    <source>
        <dbReference type="EMBL" id="MBA4610818.1"/>
    </source>
</evidence>
<feature type="domain" description="Response regulatory" evidence="11">
    <location>
        <begin position="7"/>
        <end position="121"/>
    </location>
</feature>
<gene>
    <name evidence="12" type="ORF">H1W37_04095</name>
</gene>
<accession>A0A838XQ14</accession>
<dbReference type="Pfam" id="PF00158">
    <property type="entry name" value="Sigma54_activat"/>
    <property type="match status" value="1"/>
</dbReference>
<dbReference type="PROSITE" id="PS50110">
    <property type="entry name" value="RESPONSE_REGULATORY"/>
    <property type="match status" value="1"/>
</dbReference>
<sequence>MIRSEPKVLLVEDTCALAETYKAYLAPQGWDVHAVSTGAEAMAFIGREAPGVVVLDVNLPDGNGLDLLRQIKAREIPCEVVIITGKASVSMAVEAMREGAFDFVMKPFSADRLRVTIRNAFDRLNLTNRLQELGSDRFEGMIGRSYAMQTVYRIIGNAAPTNATVFITGESGTGKELCAHALHQLSKRSGGPMISINCAAIPRDLLESEIFGHVKGAFTGALADRQGAVLSADGGTLFLDEVCEMDARLQSKMLRFLQEKTVQRVGEDKVRPVDVRIVCATNRDPIGEVAAGRFREDLYYRLHVVPVELPALRERDDDVILIARHFLDRFSREDGKSFKGFTPACEQRLLAYPWPGNIRQLQNVIRSAVVLNNGEMMDETMLPVFAGGAEPAVPVTAGGEAPTGAGGSGRGTSRPAPEAIEPLDQVIRRTIEHAIEACGGNIPRAANALGVSPSTLYRRIQIWGQERESAGE</sequence>
<evidence type="ECO:0000256" key="4">
    <source>
        <dbReference type="ARBA" id="ARBA00023015"/>
    </source>
</evidence>
<evidence type="ECO:0000256" key="1">
    <source>
        <dbReference type="ARBA" id="ARBA00022741"/>
    </source>
</evidence>
<evidence type="ECO:0000259" key="11">
    <source>
        <dbReference type="PROSITE" id="PS50110"/>
    </source>
</evidence>
<evidence type="ECO:0000256" key="9">
    <source>
        <dbReference type="SAM" id="MobiDB-lite"/>
    </source>
</evidence>
<dbReference type="Gene3D" id="1.10.8.60">
    <property type="match status" value="1"/>
</dbReference>
<dbReference type="PROSITE" id="PS00688">
    <property type="entry name" value="SIGMA54_INTERACT_3"/>
    <property type="match status" value="1"/>
</dbReference>
<keyword evidence="3" id="KW-0902">Two-component regulatory system</keyword>
<evidence type="ECO:0000256" key="6">
    <source>
        <dbReference type="ARBA" id="ARBA00023159"/>
    </source>
</evidence>
<dbReference type="InterPro" id="IPR058031">
    <property type="entry name" value="AAA_lid_NorR"/>
</dbReference>
<dbReference type="Gene3D" id="1.10.10.60">
    <property type="entry name" value="Homeodomain-like"/>
    <property type="match status" value="1"/>
</dbReference>
<keyword evidence="2" id="KW-0067">ATP-binding</keyword>
<reference evidence="12 13" key="1">
    <citation type="submission" date="2020-07" db="EMBL/GenBank/DDBJ databases">
        <authorList>
            <person name="Li M."/>
        </authorList>
    </citation>
    <scope>NUCLEOTIDE SEQUENCE [LARGE SCALE GENOMIC DNA]</scope>
    <source>
        <strain evidence="12 13">DSM 23284</strain>
    </source>
</reference>
<dbReference type="SUPFAM" id="SSF52172">
    <property type="entry name" value="CheY-like"/>
    <property type="match status" value="1"/>
</dbReference>
<keyword evidence="13" id="KW-1185">Reference proteome</keyword>
<dbReference type="InterPro" id="IPR002197">
    <property type="entry name" value="HTH_Fis"/>
</dbReference>
<evidence type="ECO:0000313" key="13">
    <source>
        <dbReference type="Proteomes" id="UP000559404"/>
    </source>
</evidence>
<dbReference type="PROSITE" id="PS00676">
    <property type="entry name" value="SIGMA54_INTERACT_2"/>
    <property type="match status" value="1"/>
</dbReference>
<dbReference type="EMBL" id="JACEON010000003">
    <property type="protein sequence ID" value="MBA4610818.1"/>
    <property type="molecule type" value="Genomic_DNA"/>
</dbReference>
<dbReference type="InterPro" id="IPR003593">
    <property type="entry name" value="AAA+_ATPase"/>
</dbReference>
<dbReference type="SUPFAM" id="SSF46689">
    <property type="entry name" value="Homeodomain-like"/>
    <property type="match status" value="1"/>
</dbReference>
<evidence type="ECO:0000256" key="5">
    <source>
        <dbReference type="ARBA" id="ARBA00023125"/>
    </source>
</evidence>
<dbReference type="PANTHER" id="PTHR32071">
    <property type="entry name" value="TRANSCRIPTIONAL REGULATORY PROTEIN"/>
    <property type="match status" value="1"/>
</dbReference>
<dbReference type="SMART" id="SM00448">
    <property type="entry name" value="REC"/>
    <property type="match status" value="1"/>
</dbReference>
<dbReference type="InterPro" id="IPR011006">
    <property type="entry name" value="CheY-like_superfamily"/>
</dbReference>
<dbReference type="GO" id="GO:0005524">
    <property type="term" value="F:ATP binding"/>
    <property type="evidence" value="ECO:0007669"/>
    <property type="project" value="UniProtKB-KW"/>
</dbReference>
<keyword evidence="7" id="KW-0804">Transcription</keyword>
<dbReference type="GO" id="GO:0006355">
    <property type="term" value="P:regulation of DNA-templated transcription"/>
    <property type="evidence" value="ECO:0007669"/>
    <property type="project" value="InterPro"/>
</dbReference>
<dbReference type="PROSITE" id="PS50045">
    <property type="entry name" value="SIGMA54_INTERACT_4"/>
    <property type="match status" value="1"/>
</dbReference>
<dbReference type="GO" id="GO:0000160">
    <property type="term" value="P:phosphorelay signal transduction system"/>
    <property type="evidence" value="ECO:0007669"/>
    <property type="project" value="UniProtKB-KW"/>
</dbReference>
<dbReference type="FunFam" id="3.40.50.300:FF:000006">
    <property type="entry name" value="DNA-binding transcriptional regulator NtrC"/>
    <property type="match status" value="1"/>
</dbReference>
<feature type="modified residue" description="4-aspartylphosphate" evidence="8">
    <location>
        <position position="56"/>
    </location>
</feature>
<keyword evidence="4" id="KW-0805">Transcription regulation</keyword>
<dbReference type="InterPro" id="IPR001789">
    <property type="entry name" value="Sig_transdc_resp-reg_receiver"/>
</dbReference>
<dbReference type="InterPro" id="IPR025944">
    <property type="entry name" value="Sigma_54_int_dom_CS"/>
</dbReference>
<evidence type="ECO:0000259" key="10">
    <source>
        <dbReference type="PROSITE" id="PS50045"/>
    </source>
</evidence>
<dbReference type="Gene3D" id="3.40.50.2300">
    <property type="match status" value="1"/>
</dbReference>
<dbReference type="CDD" id="cd00009">
    <property type="entry name" value="AAA"/>
    <property type="match status" value="1"/>
</dbReference>
<name>A0A838XQ14_9HYPH</name>
<keyword evidence="8" id="KW-0597">Phosphoprotein</keyword>
<dbReference type="RefSeq" id="WP_181759020.1">
    <property type="nucleotide sequence ID" value="NZ_BMCR01000004.1"/>
</dbReference>
<dbReference type="Pfam" id="PF25601">
    <property type="entry name" value="AAA_lid_14"/>
    <property type="match status" value="1"/>
</dbReference>
<dbReference type="Gene3D" id="3.40.50.300">
    <property type="entry name" value="P-loop containing nucleotide triphosphate hydrolases"/>
    <property type="match status" value="1"/>
</dbReference>
<dbReference type="Pfam" id="PF00072">
    <property type="entry name" value="Response_reg"/>
    <property type="match status" value="1"/>
</dbReference>
<keyword evidence="6" id="KW-0010">Activator</keyword>
<dbReference type="AlphaFoldDB" id="A0A838XQ14"/>
<reference evidence="12 13" key="2">
    <citation type="submission" date="2020-08" db="EMBL/GenBank/DDBJ databases">
        <title>Stappia taiwanensis sp. nov., isolated from a coastal thermal spring.</title>
        <authorList>
            <person name="Kampfer P."/>
        </authorList>
    </citation>
    <scope>NUCLEOTIDE SEQUENCE [LARGE SCALE GENOMIC DNA]</scope>
    <source>
        <strain evidence="12 13">DSM 23284</strain>
    </source>
</reference>
<dbReference type="InterPro" id="IPR002078">
    <property type="entry name" value="Sigma_54_int"/>
</dbReference>
<dbReference type="Proteomes" id="UP000559404">
    <property type="component" value="Unassembled WGS sequence"/>
</dbReference>
<dbReference type="SUPFAM" id="SSF52540">
    <property type="entry name" value="P-loop containing nucleoside triphosphate hydrolases"/>
    <property type="match status" value="1"/>
</dbReference>
<dbReference type="InterPro" id="IPR027417">
    <property type="entry name" value="P-loop_NTPase"/>
</dbReference>
<dbReference type="Pfam" id="PF02954">
    <property type="entry name" value="HTH_8"/>
    <property type="match status" value="1"/>
</dbReference>
<evidence type="ECO:0000256" key="2">
    <source>
        <dbReference type="ARBA" id="ARBA00022840"/>
    </source>
</evidence>
<dbReference type="SMART" id="SM00382">
    <property type="entry name" value="AAA"/>
    <property type="match status" value="1"/>
</dbReference>
<comment type="caution">
    <text evidence="12">The sequence shown here is derived from an EMBL/GenBank/DDBJ whole genome shotgun (WGS) entry which is preliminary data.</text>
</comment>
<feature type="region of interest" description="Disordered" evidence="9">
    <location>
        <begin position="396"/>
        <end position="417"/>
    </location>
</feature>
<evidence type="ECO:0000256" key="7">
    <source>
        <dbReference type="ARBA" id="ARBA00023163"/>
    </source>
</evidence>
<dbReference type="InterPro" id="IPR025943">
    <property type="entry name" value="Sigma_54_int_dom_ATP-bd_2"/>
</dbReference>
<protein>
    <submittedName>
        <fullName evidence="12">Sigma-54-dependent Fis family transcriptional regulator</fullName>
    </submittedName>
</protein>